<evidence type="ECO:0000256" key="1">
    <source>
        <dbReference type="SAM" id="MobiDB-lite"/>
    </source>
</evidence>
<dbReference type="OrthoDB" id="2525787at2759"/>
<sequence>MRLTQNPRRTFLAWFLCFDQVLAAQTNIKQPTPTPPGNDTHSGNQLVCEPFGFCEPCPPDALAEPFCQPFGNRRLMHCRNATTSTTSPLPPSSNNVHIHQSSRQPVSTTEGETPAWEACGRIVSQERADFYEFVGCNILFAVVSIVIVFLRSRRLHAMQARQLAARIGLIRTGLGRR</sequence>
<feature type="signal peptide" evidence="3">
    <location>
        <begin position="1"/>
        <end position="23"/>
    </location>
</feature>
<evidence type="ECO:0000256" key="2">
    <source>
        <dbReference type="SAM" id="Phobius"/>
    </source>
</evidence>
<keyword evidence="3" id="KW-0732">Signal</keyword>
<feature type="transmembrane region" description="Helical" evidence="2">
    <location>
        <begin position="130"/>
        <end position="150"/>
    </location>
</feature>
<accession>A0A4S8LIF0</accession>
<dbReference type="Pfam" id="PF05439">
    <property type="entry name" value="JTB"/>
    <property type="match status" value="1"/>
</dbReference>
<feature type="compositionally biased region" description="Polar residues" evidence="1">
    <location>
        <begin position="94"/>
        <end position="111"/>
    </location>
</feature>
<dbReference type="AlphaFoldDB" id="A0A4S8LIF0"/>
<evidence type="ECO:0000313" key="5">
    <source>
        <dbReference type="Proteomes" id="UP000297245"/>
    </source>
</evidence>
<evidence type="ECO:0000256" key="3">
    <source>
        <dbReference type="SAM" id="SignalP"/>
    </source>
</evidence>
<dbReference type="GO" id="GO:0016020">
    <property type="term" value="C:membrane"/>
    <property type="evidence" value="ECO:0007669"/>
    <property type="project" value="InterPro"/>
</dbReference>
<proteinExistence type="predicted"/>
<dbReference type="EMBL" id="ML179390">
    <property type="protein sequence ID" value="THU88902.1"/>
    <property type="molecule type" value="Genomic_DNA"/>
</dbReference>
<organism evidence="4 5">
    <name type="scientific">Dendrothele bispora (strain CBS 962.96)</name>
    <dbReference type="NCBI Taxonomy" id="1314807"/>
    <lineage>
        <taxon>Eukaryota</taxon>
        <taxon>Fungi</taxon>
        <taxon>Dikarya</taxon>
        <taxon>Basidiomycota</taxon>
        <taxon>Agaricomycotina</taxon>
        <taxon>Agaricomycetes</taxon>
        <taxon>Agaricomycetidae</taxon>
        <taxon>Agaricales</taxon>
        <taxon>Agaricales incertae sedis</taxon>
        <taxon>Dendrothele</taxon>
    </lineage>
</organism>
<name>A0A4S8LIF0_DENBC</name>
<dbReference type="InterPro" id="IPR008657">
    <property type="entry name" value="JTB"/>
</dbReference>
<reference evidence="4 5" key="1">
    <citation type="journal article" date="2019" name="Nat. Ecol. Evol.">
        <title>Megaphylogeny resolves global patterns of mushroom evolution.</title>
        <authorList>
            <person name="Varga T."/>
            <person name="Krizsan K."/>
            <person name="Foldi C."/>
            <person name="Dima B."/>
            <person name="Sanchez-Garcia M."/>
            <person name="Sanchez-Ramirez S."/>
            <person name="Szollosi G.J."/>
            <person name="Szarkandi J.G."/>
            <person name="Papp V."/>
            <person name="Albert L."/>
            <person name="Andreopoulos W."/>
            <person name="Angelini C."/>
            <person name="Antonin V."/>
            <person name="Barry K.W."/>
            <person name="Bougher N.L."/>
            <person name="Buchanan P."/>
            <person name="Buyck B."/>
            <person name="Bense V."/>
            <person name="Catcheside P."/>
            <person name="Chovatia M."/>
            <person name="Cooper J."/>
            <person name="Damon W."/>
            <person name="Desjardin D."/>
            <person name="Finy P."/>
            <person name="Geml J."/>
            <person name="Haridas S."/>
            <person name="Hughes K."/>
            <person name="Justo A."/>
            <person name="Karasinski D."/>
            <person name="Kautmanova I."/>
            <person name="Kiss B."/>
            <person name="Kocsube S."/>
            <person name="Kotiranta H."/>
            <person name="LaButti K.M."/>
            <person name="Lechner B.E."/>
            <person name="Liimatainen K."/>
            <person name="Lipzen A."/>
            <person name="Lukacs Z."/>
            <person name="Mihaltcheva S."/>
            <person name="Morgado L.N."/>
            <person name="Niskanen T."/>
            <person name="Noordeloos M.E."/>
            <person name="Ohm R.A."/>
            <person name="Ortiz-Santana B."/>
            <person name="Ovrebo C."/>
            <person name="Racz N."/>
            <person name="Riley R."/>
            <person name="Savchenko A."/>
            <person name="Shiryaev A."/>
            <person name="Soop K."/>
            <person name="Spirin V."/>
            <person name="Szebenyi C."/>
            <person name="Tomsovsky M."/>
            <person name="Tulloss R.E."/>
            <person name="Uehling J."/>
            <person name="Grigoriev I.V."/>
            <person name="Vagvolgyi C."/>
            <person name="Papp T."/>
            <person name="Martin F.M."/>
            <person name="Miettinen O."/>
            <person name="Hibbett D.S."/>
            <person name="Nagy L.G."/>
        </authorList>
    </citation>
    <scope>NUCLEOTIDE SEQUENCE [LARGE SCALE GENOMIC DNA]</scope>
    <source>
        <strain evidence="4 5">CBS 962.96</strain>
    </source>
</reference>
<keyword evidence="2" id="KW-0472">Membrane</keyword>
<keyword evidence="2" id="KW-1133">Transmembrane helix</keyword>
<dbReference type="Proteomes" id="UP000297245">
    <property type="component" value="Unassembled WGS sequence"/>
</dbReference>
<feature type="region of interest" description="Disordered" evidence="1">
    <location>
        <begin position="83"/>
        <end position="112"/>
    </location>
</feature>
<keyword evidence="5" id="KW-1185">Reference proteome</keyword>
<keyword evidence="2" id="KW-0812">Transmembrane</keyword>
<protein>
    <submittedName>
        <fullName evidence="4">Uncharacterized protein</fullName>
    </submittedName>
</protein>
<evidence type="ECO:0000313" key="4">
    <source>
        <dbReference type="EMBL" id="THU88902.1"/>
    </source>
</evidence>
<gene>
    <name evidence="4" type="ORF">K435DRAFT_679004</name>
</gene>
<feature type="chain" id="PRO_5020944695" evidence="3">
    <location>
        <begin position="24"/>
        <end position="177"/>
    </location>
</feature>